<dbReference type="PANTHER" id="PTHR32071:SF57">
    <property type="entry name" value="C4-DICARBOXYLATE TRANSPORT TRANSCRIPTIONAL REGULATORY PROTEIN DCTD"/>
    <property type="match status" value="1"/>
</dbReference>
<evidence type="ECO:0000313" key="9">
    <source>
        <dbReference type="Proteomes" id="UP000664545"/>
    </source>
</evidence>
<gene>
    <name evidence="8" type="ORF">JYB65_06415</name>
</gene>
<evidence type="ECO:0000259" key="7">
    <source>
        <dbReference type="PROSITE" id="PS50113"/>
    </source>
</evidence>
<keyword evidence="1" id="KW-0547">Nucleotide-binding</keyword>
<evidence type="ECO:0000256" key="1">
    <source>
        <dbReference type="ARBA" id="ARBA00022741"/>
    </source>
</evidence>
<organism evidence="8 9">
    <name type="scientific">Clostridium aminobutyricum</name>
    <dbReference type="NCBI Taxonomy" id="33953"/>
    <lineage>
        <taxon>Bacteria</taxon>
        <taxon>Bacillati</taxon>
        <taxon>Bacillota</taxon>
        <taxon>Clostridia</taxon>
        <taxon>Eubacteriales</taxon>
        <taxon>Clostridiaceae</taxon>
        <taxon>Clostridium</taxon>
    </lineage>
</organism>
<dbReference type="Gene3D" id="1.10.10.60">
    <property type="entry name" value="Homeodomain-like"/>
    <property type="match status" value="1"/>
</dbReference>
<dbReference type="PROSITE" id="PS50045">
    <property type="entry name" value="SIGMA54_INTERACT_4"/>
    <property type="match status" value="1"/>
</dbReference>
<dbReference type="GO" id="GO:0005524">
    <property type="term" value="F:ATP binding"/>
    <property type="evidence" value="ECO:0007669"/>
    <property type="project" value="UniProtKB-KW"/>
</dbReference>
<dbReference type="Pfam" id="PF08448">
    <property type="entry name" value="PAS_4"/>
    <property type="match status" value="1"/>
</dbReference>
<accession>A0A939D910</accession>
<dbReference type="InterPro" id="IPR003593">
    <property type="entry name" value="AAA+_ATPase"/>
</dbReference>
<evidence type="ECO:0000259" key="5">
    <source>
        <dbReference type="PROSITE" id="PS50045"/>
    </source>
</evidence>
<dbReference type="PROSITE" id="PS00675">
    <property type="entry name" value="SIGMA54_INTERACT_1"/>
    <property type="match status" value="1"/>
</dbReference>
<dbReference type="PROSITE" id="PS50113">
    <property type="entry name" value="PAC"/>
    <property type="match status" value="1"/>
</dbReference>
<dbReference type="GO" id="GO:0003677">
    <property type="term" value="F:DNA binding"/>
    <property type="evidence" value="ECO:0007669"/>
    <property type="project" value="UniProtKB-KW"/>
</dbReference>
<dbReference type="SUPFAM" id="SSF46689">
    <property type="entry name" value="Homeodomain-like"/>
    <property type="match status" value="1"/>
</dbReference>
<dbReference type="CDD" id="cd00009">
    <property type="entry name" value="AAA"/>
    <property type="match status" value="1"/>
</dbReference>
<dbReference type="InterPro" id="IPR002078">
    <property type="entry name" value="Sigma_54_int"/>
</dbReference>
<dbReference type="FunFam" id="3.40.50.300:FF:000006">
    <property type="entry name" value="DNA-binding transcriptional regulator NtrC"/>
    <property type="match status" value="1"/>
</dbReference>
<dbReference type="Gene3D" id="3.30.450.20">
    <property type="entry name" value="PAS domain"/>
    <property type="match status" value="1"/>
</dbReference>
<feature type="domain" description="PAC" evidence="7">
    <location>
        <begin position="75"/>
        <end position="125"/>
    </location>
</feature>
<protein>
    <recommendedName>
        <fullName evidence="4">HTH-type transcriptional regulatory protein TyrR</fullName>
    </recommendedName>
</protein>
<sequence length="463" mass="53211">MDDEKRKQDLEEILEGSFDGILVTDGDGKVLFVNSSYERVAEIKKCEIEGKYMRDLINPVWMPNSVAYVVAEKKTVVSKRQVVKSGRHIMVTGRPIFDENGDIKKIVINARDITEIYNLSEELQKSKQTEKMYMDRLADLSSFVRKNTPILAVSKLMKEVLALAEKVANFHATVLILGESGVGKEEVAKYIHQNSMRKNGPFVAINCGAIPANLLESELFGYEKGAFTGAMQSGKEGLLEAAKGGTVFLDEIGEITLDFQVKLLRFLESKEVRRVGAVDSKIVDVRVIAATNRDLQQMIEEGKFREDLYYRLNVVQIEVPPLNKRIDDIMPLATFFLQKYNVKYDQEKLLTYDVVKELENRNWVGNVRELKNVIENMVIISNNEYLQVEDLPWYRKEYEMKKTRELNKINTDEEMSLIDAMDEFERKLLMNAKERYGSTREMAVKLKVNQSTIVRKLQKYNLV</sequence>
<dbReference type="RefSeq" id="WP_206581832.1">
    <property type="nucleotide sequence ID" value="NZ_JAFJZZ010000002.1"/>
</dbReference>
<dbReference type="InterPro" id="IPR000700">
    <property type="entry name" value="PAS-assoc_C"/>
</dbReference>
<evidence type="ECO:0000256" key="2">
    <source>
        <dbReference type="ARBA" id="ARBA00022797"/>
    </source>
</evidence>
<comment type="caution">
    <text evidence="8">The sequence shown here is derived from an EMBL/GenBank/DDBJ whole genome shotgun (WGS) entry which is preliminary data.</text>
</comment>
<dbReference type="AlphaFoldDB" id="A0A939D910"/>
<dbReference type="SUPFAM" id="SSF55785">
    <property type="entry name" value="PYP-like sensor domain (PAS domain)"/>
    <property type="match status" value="1"/>
</dbReference>
<dbReference type="InterPro" id="IPR013656">
    <property type="entry name" value="PAS_4"/>
</dbReference>
<dbReference type="GO" id="GO:0006355">
    <property type="term" value="P:regulation of DNA-templated transcription"/>
    <property type="evidence" value="ECO:0007669"/>
    <property type="project" value="InterPro"/>
</dbReference>
<evidence type="ECO:0000259" key="6">
    <source>
        <dbReference type="PROSITE" id="PS50112"/>
    </source>
</evidence>
<proteinExistence type="predicted"/>
<evidence type="ECO:0000256" key="3">
    <source>
        <dbReference type="ARBA" id="ARBA00022840"/>
    </source>
</evidence>
<dbReference type="SMART" id="SM00091">
    <property type="entry name" value="PAS"/>
    <property type="match status" value="1"/>
</dbReference>
<dbReference type="InterPro" id="IPR025662">
    <property type="entry name" value="Sigma_54_int_dom_ATP-bd_1"/>
</dbReference>
<keyword evidence="9" id="KW-1185">Reference proteome</keyword>
<evidence type="ECO:0000313" key="8">
    <source>
        <dbReference type="EMBL" id="MBN7772988.1"/>
    </source>
</evidence>
<dbReference type="CDD" id="cd00130">
    <property type="entry name" value="PAS"/>
    <property type="match status" value="1"/>
</dbReference>
<dbReference type="EMBL" id="JAFJZZ010000002">
    <property type="protein sequence ID" value="MBN7772988.1"/>
    <property type="molecule type" value="Genomic_DNA"/>
</dbReference>
<dbReference type="InterPro" id="IPR058031">
    <property type="entry name" value="AAA_lid_NorR"/>
</dbReference>
<dbReference type="InterPro" id="IPR000014">
    <property type="entry name" value="PAS"/>
</dbReference>
<dbReference type="InterPro" id="IPR030828">
    <property type="entry name" value="HTH_TyrR"/>
</dbReference>
<dbReference type="InterPro" id="IPR035965">
    <property type="entry name" value="PAS-like_dom_sf"/>
</dbReference>
<dbReference type="NCBIfam" id="TIGR04381">
    <property type="entry name" value="HTH_TypR"/>
    <property type="match status" value="1"/>
</dbReference>
<dbReference type="Pfam" id="PF00158">
    <property type="entry name" value="Sigma54_activat"/>
    <property type="match status" value="1"/>
</dbReference>
<dbReference type="Gene3D" id="1.10.8.60">
    <property type="match status" value="1"/>
</dbReference>
<keyword evidence="2" id="KW-0058">Aromatic hydrocarbons catabolism</keyword>
<name>A0A939D910_CLOAM</name>
<dbReference type="Proteomes" id="UP000664545">
    <property type="component" value="Unassembled WGS sequence"/>
</dbReference>
<keyword evidence="3" id="KW-0067">ATP-binding</keyword>
<feature type="domain" description="Sigma-54 factor interaction" evidence="5">
    <location>
        <begin position="150"/>
        <end position="379"/>
    </location>
</feature>
<dbReference type="PANTHER" id="PTHR32071">
    <property type="entry name" value="TRANSCRIPTIONAL REGULATORY PROTEIN"/>
    <property type="match status" value="1"/>
</dbReference>
<reference evidence="8" key="1">
    <citation type="submission" date="2021-02" db="EMBL/GenBank/DDBJ databases">
        <title>Abyssanaerobacter marinus gen.nov., sp., nov, anaerobic bacterium isolated from the Onnuri vent field of Indian Ocean and suggestion of Mogibacteriaceae fam. nov., and proposal of reclassification of ambiguous this family's genus member.</title>
        <authorList>
            <person name="Kim Y.J."/>
            <person name="Yang J.-A."/>
        </authorList>
    </citation>
    <scope>NUCLEOTIDE SEQUENCE</scope>
    <source>
        <strain evidence="8">DSM 2634</strain>
    </source>
</reference>
<evidence type="ECO:0000256" key="4">
    <source>
        <dbReference type="ARBA" id="ARBA00029500"/>
    </source>
</evidence>
<dbReference type="InterPro" id="IPR009057">
    <property type="entry name" value="Homeodomain-like_sf"/>
</dbReference>
<dbReference type="PROSITE" id="PS50112">
    <property type="entry name" value="PAS"/>
    <property type="match status" value="1"/>
</dbReference>
<dbReference type="SMART" id="SM00382">
    <property type="entry name" value="AAA"/>
    <property type="match status" value="1"/>
</dbReference>
<dbReference type="InterPro" id="IPR027417">
    <property type="entry name" value="P-loop_NTPase"/>
</dbReference>
<dbReference type="NCBIfam" id="TIGR00229">
    <property type="entry name" value="sensory_box"/>
    <property type="match status" value="1"/>
</dbReference>
<dbReference type="Pfam" id="PF18024">
    <property type="entry name" value="HTH_50"/>
    <property type="match status" value="1"/>
</dbReference>
<dbReference type="Gene3D" id="3.40.50.300">
    <property type="entry name" value="P-loop containing nucleotide triphosphate hydrolases"/>
    <property type="match status" value="1"/>
</dbReference>
<feature type="domain" description="PAS" evidence="6">
    <location>
        <begin position="6"/>
        <end position="59"/>
    </location>
</feature>
<dbReference type="SUPFAM" id="SSF52540">
    <property type="entry name" value="P-loop containing nucleoside triphosphate hydrolases"/>
    <property type="match status" value="1"/>
</dbReference>
<dbReference type="Pfam" id="PF25601">
    <property type="entry name" value="AAA_lid_14"/>
    <property type="match status" value="1"/>
</dbReference>